<dbReference type="AlphaFoldDB" id="A0A1G2AQ87"/>
<evidence type="ECO:0000256" key="4">
    <source>
        <dbReference type="ARBA" id="ARBA00022980"/>
    </source>
</evidence>
<protein>
    <recommendedName>
        <fullName evidence="6 7">Small ribosomal subunit protein uS11</fullName>
    </recommendedName>
</protein>
<evidence type="ECO:0000256" key="7">
    <source>
        <dbReference type="HAMAP-Rule" id="MF_01310"/>
    </source>
</evidence>
<keyword evidence="2 7" id="KW-0699">rRNA-binding</keyword>
<gene>
    <name evidence="7" type="primary">rpsK</name>
    <name evidence="9" type="ORF">A3B74_03750</name>
</gene>
<dbReference type="HAMAP" id="MF_01310">
    <property type="entry name" value="Ribosomal_uS11"/>
    <property type="match status" value="1"/>
</dbReference>
<dbReference type="NCBIfam" id="NF003698">
    <property type="entry name" value="PRK05309.1"/>
    <property type="match status" value="1"/>
</dbReference>
<dbReference type="InterPro" id="IPR001971">
    <property type="entry name" value="Ribosomal_uS11"/>
</dbReference>
<evidence type="ECO:0000256" key="1">
    <source>
        <dbReference type="ARBA" id="ARBA00006194"/>
    </source>
</evidence>
<dbReference type="Pfam" id="PF00411">
    <property type="entry name" value="Ribosomal_S11"/>
    <property type="match status" value="1"/>
</dbReference>
<evidence type="ECO:0000256" key="6">
    <source>
        <dbReference type="ARBA" id="ARBA00035160"/>
    </source>
</evidence>
<comment type="function">
    <text evidence="7">Located on the platform of the 30S subunit, it bridges several disparate RNA helices of the 16S rRNA. Forms part of the Shine-Dalgarno cleft in the 70S ribosome.</text>
</comment>
<keyword evidence="3 7" id="KW-0694">RNA-binding</keyword>
<dbReference type="GO" id="GO:0005840">
    <property type="term" value="C:ribosome"/>
    <property type="evidence" value="ECO:0007669"/>
    <property type="project" value="UniProtKB-KW"/>
</dbReference>
<dbReference type="EMBL" id="MHKB01000011">
    <property type="protein sequence ID" value="OGY79053.1"/>
    <property type="molecule type" value="Genomic_DNA"/>
</dbReference>
<evidence type="ECO:0000256" key="5">
    <source>
        <dbReference type="ARBA" id="ARBA00023274"/>
    </source>
</evidence>
<reference evidence="9 10" key="1">
    <citation type="journal article" date="2016" name="Nat. Commun.">
        <title>Thousands of microbial genomes shed light on interconnected biogeochemical processes in an aquifer system.</title>
        <authorList>
            <person name="Anantharaman K."/>
            <person name="Brown C.T."/>
            <person name="Hug L.A."/>
            <person name="Sharon I."/>
            <person name="Castelle C.J."/>
            <person name="Probst A.J."/>
            <person name="Thomas B.C."/>
            <person name="Singh A."/>
            <person name="Wilkins M.J."/>
            <person name="Karaoz U."/>
            <person name="Brodie E.L."/>
            <person name="Williams K.H."/>
            <person name="Hubbard S.S."/>
            <person name="Banfield J.F."/>
        </authorList>
    </citation>
    <scope>NUCLEOTIDE SEQUENCE [LARGE SCALE GENOMIC DNA]</scope>
</reference>
<evidence type="ECO:0000313" key="10">
    <source>
        <dbReference type="Proteomes" id="UP000177165"/>
    </source>
</evidence>
<dbReference type="SUPFAM" id="SSF53137">
    <property type="entry name" value="Translational machinery components"/>
    <property type="match status" value="1"/>
</dbReference>
<dbReference type="GO" id="GO:0019843">
    <property type="term" value="F:rRNA binding"/>
    <property type="evidence" value="ECO:0007669"/>
    <property type="project" value="UniProtKB-UniRule"/>
</dbReference>
<accession>A0A1G2AQ87</accession>
<dbReference type="InterPro" id="IPR036967">
    <property type="entry name" value="Ribosomal_uS11_sf"/>
</dbReference>
<dbReference type="Gene3D" id="3.30.420.80">
    <property type="entry name" value="Ribosomal protein S11"/>
    <property type="match status" value="1"/>
</dbReference>
<evidence type="ECO:0000256" key="3">
    <source>
        <dbReference type="ARBA" id="ARBA00022884"/>
    </source>
</evidence>
<comment type="subunit">
    <text evidence="7">Part of the 30S ribosomal subunit. Interacts with proteins S7 and S18. Binds to IF-3.</text>
</comment>
<name>A0A1G2AQ87_9BACT</name>
<sequence>MVVSRSKKKRRVVTRGKVHIHSTYNNTIFTITDLAGNVIAWSSAGKVGFSGPKKSTPYAAGIVVRSTIDKAKEYGLKDVVVEVKGIGTGRDAAIRAVAAQGLNILNIRDVTPIPHNGCKRPKPRRV</sequence>
<comment type="caution">
    <text evidence="9">The sequence shown here is derived from an EMBL/GenBank/DDBJ whole genome shotgun (WGS) entry which is preliminary data.</text>
</comment>
<dbReference type="NCBIfam" id="TIGR03632">
    <property type="entry name" value="uS11_bact"/>
    <property type="match status" value="1"/>
</dbReference>
<dbReference type="PROSITE" id="PS00054">
    <property type="entry name" value="RIBOSOMAL_S11"/>
    <property type="match status" value="1"/>
</dbReference>
<dbReference type="STRING" id="1798540.A3B74_03750"/>
<dbReference type="PANTHER" id="PTHR11759">
    <property type="entry name" value="40S RIBOSOMAL PROTEIN S14/30S RIBOSOMAL PROTEIN S11"/>
    <property type="match status" value="1"/>
</dbReference>
<comment type="similarity">
    <text evidence="1 7 8">Belongs to the universal ribosomal protein uS11 family.</text>
</comment>
<keyword evidence="4 7" id="KW-0689">Ribosomal protein</keyword>
<dbReference type="PIRSF" id="PIRSF002131">
    <property type="entry name" value="Ribosomal_S11"/>
    <property type="match status" value="1"/>
</dbReference>
<evidence type="ECO:0000256" key="2">
    <source>
        <dbReference type="ARBA" id="ARBA00022730"/>
    </source>
</evidence>
<dbReference type="Proteomes" id="UP000177165">
    <property type="component" value="Unassembled WGS sequence"/>
</dbReference>
<dbReference type="FunFam" id="3.30.420.80:FF:000010">
    <property type="entry name" value="30S ribosomal protein S11"/>
    <property type="match status" value="1"/>
</dbReference>
<evidence type="ECO:0000256" key="8">
    <source>
        <dbReference type="RuleBase" id="RU003629"/>
    </source>
</evidence>
<dbReference type="GO" id="GO:0006412">
    <property type="term" value="P:translation"/>
    <property type="evidence" value="ECO:0007669"/>
    <property type="project" value="UniProtKB-UniRule"/>
</dbReference>
<keyword evidence="5 7" id="KW-0687">Ribonucleoprotein</keyword>
<proteinExistence type="inferred from homology"/>
<dbReference type="InterPro" id="IPR019981">
    <property type="entry name" value="Ribosomal_uS11_bac-type"/>
</dbReference>
<dbReference type="InterPro" id="IPR018102">
    <property type="entry name" value="Ribosomal_uS11_CS"/>
</dbReference>
<dbReference type="GO" id="GO:1990904">
    <property type="term" value="C:ribonucleoprotein complex"/>
    <property type="evidence" value="ECO:0007669"/>
    <property type="project" value="UniProtKB-KW"/>
</dbReference>
<dbReference type="GO" id="GO:0003735">
    <property type="term" value="F:structural constituent of ribosome"/>
    <property type="evidence" value="ECO:0007669"/>
    <property type="project" value="InterPro"/>
</dbReference>
<organism evidence="9 10">
    <name type="scientific">Candidatus Kerfeldbacteria bacterium RIFCSPHIGHO2_02_FULL_42_14</name>
    <dbReference type="NCBI Taxonomy" id="1798540"/>
    <lineage>
        <taxon>Bacteria</taxon>
        <taxon>Candidatus Kerfeldiibacteriota</taxon>
    </lineage>
</organism>
<evidence type="ECO:0000313" key="9">
    <source>
        <dbReference type="EMBL" id="OGY79053.1"/>
    </source>
</evidence>